<dbReference type="Proteomes" id="UP000234585">
    <property type="component" value="Unassembled WGS sequence"/>
</dbReference>
<name>A0A2I2FDK5_ASPCN</name>
<reference evidence="2 3" key="1">
    <citation type="submission" date="2017-12" db="EMBL/GenBank/DDBJ databases">
        <authorList>
            <consortium name="DOE Joint Genome Institute"/>
            <person name="Haridas S."/>
            <person name="Kjaerbolling I."/>
            <person name="Vesth T.C."/>
            <person name="Frisvad J.C."/>
            <person name="Nybo J.L."/>
            <person name="Theobald S."/>
            <person name="Kuo A."/>
            <person name="Bowyer P."/>
            <person name="Matsuda Y."/>
            <person name="Mondo S."/>
            <person name="Lyhne E.K."/>
            <person name="Kogle M.E."/>
            <person name="Clum A."/>
            <person name="Lipzen A."/>
            <person name="Salamov A."/>
            <person name="Ngan C.Y."/>
            <person name="Daum C."/>
            <person name="Chiniquy J."/>
            <person name="Barry K."/>
            <person name="LaButti K."/>
            <person name="Simmons B.A."/>
            <person name="Magnuson J.K."/>
            <person name="Mortensen U.H."/>
            <person name="Larsen T.O."/>
            <person name="Grigoriev I.V."/>
            <person name="Baker S.E."/>
            <person name="Andersen M.R."/>
            <person name="Nordberg H.P."/>
            <person name="Cantor M.N."/>
            <person name="Hua S.X."/>
        </authorList>
    </citation>
    <scope>NUCLEOTIDE SEQUENCE [LARGE SCALE GENOMIC DNA]</scope>
    <source>
        <strain evidence="2 3">CBS 102.13</strain>
    </source>
</reference>
<feature type="region of interest" description="Disordered" evidence="1">
    <location>
        <begin position="1"/>
        <end position="126"/>
    </location>
</feature>
<feature type="compositionally biased region" description="Low complexity" evidence="1">
    <location>
        <begin position="75"/>
        <end position="90"/>
    </location>
</feature>
<evidence type="ECO:0000256" key="1">
    <source>
        <dbReference type="SAM" id="MobiDB-lite"/>
    </source>
</evidence>
<feature type="compositionally biased region" description="Basic and acidic residues" evidence="1">
    <location>
        <begin position="13"/>
        <end position="29"/>
    </location>
</feature>
<feature type="compositionally biased region" description="Polar residues" evidence="1">
    <location>
        <begin position="34"/>
        <end position="45"/>
    </location>
</feature>
<feature type="region of interest" description="Disordered" evidence="1">
    <location>
        <begin position="200"/>
        <end position="261"/>
    </location>
</feature>
<accession>A0A2I2FDK5</accession>
<dbReference type="GeneID" id="36519545"/>
<dbReference type="EMBL" id="KZ559134">
    <property type="protein sequence ID" value="PLB38687.1"/>
    <property type="molecule type" value="Genomic_DNA"/>
</dbReference>
<feature type="compositionally biased region" description="Polar residues" evidence="1">
    <location>
        <begin position="99"/>
        <end position="110"/>
    </location>
</feature>
<feature type="compositionally biased region" description="Basic and acidic residues" evidence="1">
    <location>
        <begin position="216"/>
        <end position="230"/>
    </location>
</feature>
<dbReference type="RefSeq" id="XP_024672699.1">
    <property type="nucleotide sequence ID" value="XM_024812385.1"/>
</dbReference>
<sequence length="261" mass="29702">MTSIIPRPLSRFRKQDSSDRDRRLHERWGDVSISAPTGGSWNQFSTPHHQPPTHHHHNSDLRYGPGYVSEQHAASTRSSSNSNSSNRLNTFHPRRLSTRLATRSKTPTLTESDEPPSPTGSCHPLIERRPDFAYRPIHQDYPAEVASTTTHRMSLEPSQRFRYIPATAQSTRSSSTGRASVRDSVQTVWPEEYADKTPRYRESICYGDNDEDDDDGSRRSEYRGSADYSRRFSVGVSEKKKKRATKTLTMTMVPDSDDIYG</sequence>
<evidence type="ECO:0000313" key="2">
    <source>
        <dbReference type="EMBL" id="PLB38687.1"/>
    </source>
</evidence>
<dbReference type="AlphaFoldDB" id="A0A2I2FDK5"/>
<gene>
    <name evidence="2" type="ORF">BDW47DRAFT_104686</name>
</gene>
<organism evidence="2 3">
    <name type="scientific">Aspergillus candidus</name>
    <dbReference type="NCBI Taxonomy" id="41067"/>
    <lineage>
        <taxon>Eukaryota</taxon>
        <taxon>Fungi</taxon>
        <taxon>Dikarya</taxon>
        <taxon>Ascomycota</taxon>
        <taxon>Pezizomycotina</taxon>
        <taxon>Eurotiomycetes</taxon>
        <taxon>Eurotiomycetidae</taxon>
        <taxon>Eurotiales</taxon>
        <taxon>Aspergillaceae</taxon>
        <taxon>Aspergillus</taxon>
        <taxon>Aspergillus subgen. Circumdati</taxon>
    </lineage>
</organism>
<keyword evidence="3" id="KW-1185">Reference proteome</keyword>
<proteinExistence type="predicted"/>
<protein>
    <submittedName>
        <fullName evidence="2">Uncharacterized protein</fullName>
    </submittedName>
</protein>
<dbReference type="OrthoDB" id="4148828at2759"/>
<evidence type="ECO:0000313" key="3">
    <source>
        <dbReference type="Proteomes" id="UP000234585"/>
    </source>
</evidence>